<gene>
    <name evidence="11" type="ORF">LNINA_LOCUS5120</name>
</gene>
<reference evidence="11 12" key="1">
    <citation type="submission" date="2023-11" db="EMBL/GenBank/DDBJ databases">
        <authorList>
            <person name="Okamura Y."/>
        </authorList>
    </citation>
    <scope>NUCLEOTIDE SEQUENCE [LARGE SCALE GENOMIC DNA]</scope>
</reference>
<dbReference type="Pfam" id="PF02949">
    <property type="entry name" value="7tm_6"/>
    <property type="match status" value="1"/>
</dbReference>
<evidence type="ECO:0000256" key="1">
    <source>
        <dbReference type="ARBA" id="ARBA00004651"/>
    </source>
</evidence>
<dbReference type="PANTHER" id="PTHR21137:SF35">
    <property type="entry name" value="ODORANT RECEPTOR 19A-RELATED"/>
    <property type="match status" value="1"/>
</dbReference>
<organism evidence="11 12">
    <name type="scientific">Leptosia nina</name>
    <dbReference type="NCBI Taxonomy" id="320188"/>
    <lineage>
        <taxon>Eukaryota</taxon>
        <taxon>Metazoa</taxon>
        <taxon>Ecdysozoa</taxon>
        <taxon>Arthropoda</taxon>
        <taxon>Hexapoda</taxon>
        <taxon>Insecta</taxon>
        <taxon>Pterygota</taxon>
        <taxon>Neoptera</taxon>
        <taxon>Endopterygota</taxon>
        <taxon>Lepidoptera</taxon>
        <taxon>Glossata</taxon>
        <taxon>Ditrysia</taxon>
        <taxon>Papilionoidea</taxon>
        <taxon>Pieridae</taxon>
        <taxon>Pierinae</taxon>
        <taxon>Leptosia</taxon>
    </lineage>
</organism>
<dbReference type="AlphaFoldDB" id="A0AAV1JAE0"/>
<dbReference type="InterPro" id="IPR004117">
    <property type="entry name" value="7tm6_olfct_rcpt"/>
</dbReference>
<comment type="subcellular location">
    <subcellularLocation>
        <location evidence="1">Cell membrane</location>
        <topology evidence="1">Multi-pass membrane protein</topology>
    </subcellularLocation>
</comment>
<evidence type="ECO:0000256" key="8">
    <source>
        <dbReference type="ARBA" id="ARBA00023170"/>
    </source>
</evidence>
<keyword evidence="4 10" id="KW-0812">Transmembrane</keyword>
<comment type="caution">
    <text evidence="11">The sequence shown here is derived from an EMBL/GenBank/DDBJ whole genome shotgun (WGS) entry which is preliminary data.</text>
</comment>
<feature type="transmembrane region" description="Helical" evidence="10">
    <location>
        <begin position="132"/>
        <end position="155"/>
    </location>
</feature>
<dbReference type="EMBL" id="CAVLEF010000007">
    <property type="protein sequence ID" value="CAK1545470.1"/>
    <property type="molecule type" value="Genomic_DNA"/>
</dbReference>
<evidence type="ECO:0000256" key="9">
    <source>
        <dbReference type="ARBA" id="ARBA00023224"/>
    </source>
</evidence>
<evidence type="ECO:0000313" key="11">
    <source>
        <dbReference type="EMBL" id="CAK1545470.1"/>
    </source>
</evidence>
<protein>
    <submittedName>
        <fullName evidence="11">Uncharacterized protein</fullName>
    </submittedName>
</protein>
<keyword evidence="3" id="KW-0716">Sensory transduction</keyword>
<evidence type="ECO:0000256" key="6">
    <source>
        <dbReference type="ARBA" id="ARBA00022989"/>
    </source>
</evidence>
<evidence type="ECO:0000313" key="12">
    <source>
        <dbReference type="Proteomes" id="UP001497472"/>
    </source>
</evidence>
<dbReference type="PANTHER" id="PTHR21137">
    <property type="entry name" value="ODORANT RECEPTOR"/>
    <property type="match status" value="1"/>
</dbReference>
<evidence type="ECO:0000256" key="10">
    <source>
        <dbReference type="SAM" id="Phobius"/>
    </source>
</evidence>
<keyword evidence="5" id="KW-0552">Olfaction</keyword>
<keyword evidence="7 10" id="KW-0472">Membrane</keyword>
<dbReference type="Proteomes" id="UP001497472">
    <property type="component" value="Unassembled WGS sequence"/>
</dbReference>
<evidence type="ECO:0000256" key="2">
    <source>
        <dbReference type="ARBA" id="ARBA00022475"/>
    </source>
</evidence>
<dbReference type="GO" id="GO:0005549">
    <property type="term" value="F:odorant binding"/>
    <property type="evidence" value="ECO:0007669"/>
    <property type="project" value="InterPro"/>
</dbReference>
<proteinExistence type="predicted"/>
<evidence type="ECO:0000256" key="4">
    <source>
        <dbReference type="ARBA" id="ARBA00022692"/>
    </source>
</evidence>
<keyword evidence="8" id="KW-0675">Receptor</keyword>
<keyword evidence="6 10" id="KW-1133">Transmembrane helix</keyword>
<evidence type="ECO:0000256" key="7">
    <source>
        <dbReference type="ARBA" id="ARBA00023136"/>
    </source>
</evidence>
<dbReference type="GO" id="GO:0007165">
    <property type="term" value="P:signal transduction"/>
    <property type="evidence" value="ECO:0007669"/>
    <property type="project" value="UniProtKB-KW"/>
</dbReference>
<keyword evidence="9" id="KW-0807">Transducer</keyword>
<name>A0AAV1JAE0_9NEOP</name>
<feature type="transmembrane region" description="Helical" evidence="10">
    <location>
        <begin position="184"/>
        <end position="206"/>
    </location>
</feature>
<keyword evidence="2" id="KW-1003">Cell membrane</keyword>
<dbReference type="GO" id="GO:0005886">
    <property type="term" value="C:plasma membrane"/>
    <property type="evidence" value="ECO:0007669"/>
    <property type="project" value="UniProtKB-SubCell"/>
</dbReference>
<accession>A0AAV1JAE0</accession>
<sequence length="257" mass="29049">MALKFLERLENPNHPSMGPIIWGLKAAGMWKSDNTLDKAFIVQTFAIITFATEVTELWFLRSDITSALRNISFTTLRLVCVVKSGSFVLWNKCWKEIIEYVSGLEREQLSNPGEGVVQSMELYIRYSRRITYLYWGLTYSTVLAVILSPLVSYFASAEVIRNGSVPYPEIISSWVPFDKTRGCGYAVLILIQAVMLIYGGITVASYDSNAVALMTFFAGQLNILRENCKGLFDGNISKESSMKKIRGYHKNYVDLIK</sequence>
<keyword evidence="12" id="KW-1185">Reference proteome</keyword>
<evidence type="ECO:0000256" key="3">
    <source>
        <dbReference type="ARBA" id="ARBA00022606"/>
    </source>
</evidence>
<evidence type="ECO:0000256" key="5">
    <source>
        <dbReference type="ARBA" id="ARBA00022725"/>
    </source>
</evidence>
<feature type="transmembrane region" description="Helical" evidence="10">
    <location>
        <begin position="39"/>
        <end position="60"/>
    </location>
</feature>
<dbReference type="GO" id="GO:0004984">
    <property type="term" value="F:olfactory receptor activity"/>
    <property type="evidence" value="ECO:0007669"/>
    <property type="project" value="InterPro"/>
</dbReference>